<dbReference type="Proteomes" id="UP000185744">
    <property type="component" value="Unassembled WGS sequence"/>
</dbReference>
<keyword evidence="2" id="KW-0408">Iron</keyword>
<dbReference type="SUPFAM" id="SSF56770">
    <property type="entry name" value="HydA/Nqo6-like"/>
    <property type="match status" value="1"/>
</dbReference>
<dbReference type="NCBIfam" id="TIGR01957">
    <property type="entry name" value="nuoB_fam"/>
    <property type="match status" value="1"/>
</dbReference>
<keyword evidence="2" id="KW-0004">4Fe-4S</keyword>
<proteinExistence type="inferred from homology"/>
<evidence type="ECO:0000313" key="5">
    <source>
        <dbReference type="Proteomes" id="UP000185744"/>
    </source>
</evidence>
<feature type="domain" description="NADH:ubiquinone oxidoreductase-like 20kDa subunit" evidence="3">
    <location>
        <begin position="33"/>
        <end position="141"/>
    </location>
</feature>
<dbReference type="GO" id="GO:0048038">
    <property type="term" value="F:quinone binding"/>
    <property type="evidence" value="ECO:0007669"/>
    <property type="project" value="InterPro"/>
</dbReference>
<dbReference type="GO" id="GO:0009060">
    <property type="term" value="P:aerobic respiration"/>
    <property type="evidence" value="ECO:0007669"/>
    <property type="project" value="TreeGrafter"/>
</dbReference>
<dbReference type="FunCoup" id="A0A1Q6DXD7">
    <property type="interactions" value="55"/>
</dbReference>
<name>A0A1Q6DXD7_METT1</name>
<dbReference type="InterPro" id="IPR006138">
    <property type="entry name" value="NADH_UQ_OxRdtase_20Kd_su"/>
</dbReference>
<dbReference type="EMBL" id="MSDW01000001">
    <property type="protein sequence ID" value="OKY78972.1"/>
    <property type="molecule type" value="Genomic_DNA"/>
</dbReference>
<dbReference type="Pfam" id="PF01058">
    <property type="entry name" value="Oxidored_q6"/>
    <property type="match status" value="1"/>
</dbReference>
<keyword evidence="2" id="KW-0411">Iron-sulfur</keyword>
<dbReference type="Gene3D" id="3.40.50.12280">
    <property type="match status" value="1"/>
</dbReference>
<dbReference type="AlphaFoldDB" id="A0A1Q6DXD7"/>
<accession>A0A1Q6DXD7</accession>
<keyword evidence="2" id="KW-0520">NAD</keyword>
<reference evidence="4" key="1">
    <citation type="submission" date="2016-12" db="EMBL/GenBank/DDBJ databases">
        <title>Discovery of methanogenic haloarchaea.</title>
        <authorList>
            <person name="Sorokin D.Y."/>
            <person name="Makarova K.S."/>
            <person name="Abbas B."/>
            <person name="Ferrer M."/>
            <person name="Golyshin P.N."/>
        </authorList>
    </citation>
    <scope>NUCLEOTIDE SEQUENCE [LARGE SCALE GENOMIC DNA]</scope>
    <source>
        <strain evidence="4">HMET1</strain>
    </source>
</reference>
<dbReference type="PANTHER" id="PTHR11995">
    <property type="entry name" value="NADH DEHYDROGENASE"/>
    <property type="match status" value="1"/>
</dbReference>
<comment type="similarity">
    <text evidence="1 2">Belongs to the complex I 20 kDa subunit family.</text>
</comment>
<sequence length="173" mass="19731">MGIIVGKVEKLFKEISNWGRKNSLWAAIQPIGCCGMEMLATSTPHYDADRWGVLYFESVRRCDLIIVGGYITKKYLPRLKYVYDQMTDPTYVLAMGECAISGGPFYDSYAMVTDVDEHIPIDVHIPGCPPRPEALLDGIRELQEKIQEEGDLEGKLPEEKVEWRYEYSGEQED</sequence>
<comment type="caution">
    <text evidence="4">The sequence shown here is derived from an EMBL/GenBank/DDBJ whole genome shotgun (WGS) entry which is preliminary data.</text>
</comment>
<dbReference type="NCBIfam" id="NF005012">
    <property type="entry name" value="PRK06411.1"/>
    <property type="match status" value="1"/>
</dbReference>
<dbReference type="GO" id="GO:0015990">
    <property type="term" value="P:electron transport coupled proton transport"/>
    <property type="evidence" value="ECO:0007669"/>
    <property type="project" value="TreeGrafter"/>
</dbReference>
<gene>
    <name evidence="4" type="ORF">BTN85_1477</name>
</gene>
<evidence type="ECO:0000256" key="1">
    <source>
        <dbReference type="ARBA" id="ARBA00009173"/>
    </source>
</evidence>
<protein>
    <submittedName>
        <fullName evidence="4">NADH dehydrogenase subunit B</fullName>
    </submittedName>
</protein>
<dbReference type="GO" id="GO:0046872">
    <property type="term" value="F:metal ion binding"/>
    <property type="evidence" value="ECO:0007669"/>
    <property type="project" value="UniProtKB-KW"/>
</dbReference>
<evidence type="ECO:0000313" key="4">
    <source>
        <dbReference type="EMBL" id="OKY78972.1"/>
    </source>
</evidence>
<keyword evidence="2" id="KW-0479">Metal-binding</keyword>
<evidence type="ECO:0000259" key="3">
    <source>
        <dbReference type="Pfam" id="PF01058"/>
    </source>
</evidence>
<dbReference type="InterPro" id="IPR006137">
    <property type="entry name" value="NADH_UbQ_OxRdtase-like_20kDa"/>
</dbReference>
<dbReference type="PANTHER" id="PTHR11995:SF14">
    <property type="entry name" value="NADH DEHYDROGENASE [UBIQUINONE] IRON-SULFUR PROTEIN 7, MITOCHONDRIAL"/>
    <property type="match status" value="1"/>
</dbReference>
<dbReference type="STRING" id="1903181.BTN85_1477"/>
<organism evidence="4 5">
    <name type="scientific">Methanohalarchaeum thermophilum</name>
    <dbReference type="NCBI Taxonomy" id="1903181"/>
    <lineage>
        <taxon>Archaea</taxon>
        <taxon>Methanobacteriati</taxon>
        <taxon>Methanobacteriota</taxon>
        <taxon>Methanonatronarchaeia</taxon>
        <taxon>Methanonatronarchaeales</taxon>
        <taxon>Methanonatronarchaeaceae</taxon>
        <taxon>Candidatus Methanohalarchaeum</taxon>
    </lineage>
</organism>
<dbReference type="InParanoid" id="A0A1Q6DXD7"/>
<dbReference type="GO" id="GO:0051539">
    <property type="term" value="F:4 iron, 4 sulfur cluster binding"/>
    <property type="evidence" value="ECO:0007669"/>
    <property type="project" value="UniProtKB-KW"/>
</dbReference>
<keyword evidence="5" id="KW-1185">Reference proteome</keyword>
<evidence type="ECO:0000256" key="2">
    <source>
        <dbReference type="RuleBase" id="RU004464"/>
    </source>
</evidence>
<dbReference type="GO" id="GO:0045271">
    <property type="term" value="C:respiratory chain complex I"/>
    <property type="evidence" value="ECO:0007669"/>
    <property type="project" value="TreeGrafter"/>
</dbReference>
<dbReference type="GO" id="GO:0008137">
    <property type="term" value="F:NADH dehydrogenase (ubiquinone) activity"/>
    <property type="evidence" value="ECO:0007669"/>
    <property type="project" value="InterPro"/>
</dbReference>